<sequence>MHSIYVIIANLAIADLMIGMLIMPKSILVNLLYEFNVKIIPAYCWIGAYMNCLVCTASVISLCIISFERYKSINNGKLCFPALSSTYFKNFEVKASIIIWSYATCISILPLIDSYLMHLNVIIRHVIVNRNNRSICIYQMSTYVRIVILFMGFLLPTLYIVATYIKIYQFIKKIECIHNSQIKNISQKVQQTKYDNYSLQVNQSYKKMKRTMDYRYR</sequence>
<keyword evidence="7 9" id="KW-0675">Receptor</keyword>
<evidence type="ECO:0000256" key="8">
    <source>
        <dbReference type="ARBA" id="ARBA00023224"/>
    </source>
</evidence>
<evidence type="ECO:0000256" key="3">
    <source>
        <dbReference type="ARBA" id="ARBA00022692"/>
    </source>
</evidence>
<accession>A0A177AWI3</accession>
<evidence type="ECO:0000256" key="7">
    <source>
        <dbReference type="ARBA" id="ARBA00023170"/>
    </source>
</evidence>
<evidence type="ECO:0000256" key="4">
    <source>
        <dbReference type="ARBA" id="ARBA00022989"/>
    </source>
</evidence>
<dbReference type="CDD" id="cd00637">
    <property type="entry name" value="7tm_classA_rhodopsin-like"/>
    <property type="match status" value="1"/>
</dbReference>
<feature type="transmembrane region" description="Helical" evidence="10">
    <location>
        <begin position="40"/>
        <end position="67"/>
    </location>
</feature>
<name>A0A177AWI3_9BILA</name>
<keyword evidence="2" id="KW-1003">Cell membrane</keyword>
<dbReference type="GO" id="GO:0005886">
    <property type="term" value="C:plasma membrane"/>
    <property type="evidence" value="ECO:0007669"/>
    <property type="project" value="UniProtKB-SubCell"/>
</dbReference>
<evidence type="ECO:0000259" key="11">
    <source>
        <dbReference type="PROSITE" id="PS50262"/>
    </source>
</evidence>
<comment type="caution">
    <text evidence="12">The sequence shown here is derived from an EMBL/GenBank/DDBJ whole genome shotgun (WGS) entry which is preliminary data.</text>
</comment>
<dbReference type="AlphaFoldDB" id="A0A177AWI3"/>
<dbReference type="PANTHER" id="PTHR24248">
    <property type="entry name" value="ADRENERGIC RECEPTOR-RELATED G-PROTEIN COUPLED RECEPTOR"/>
    <property type="match status" value="1"/>
</dbReference>
<comment type="similarity">
    <text evidence="9">Belongs to the G-protein coupled receptor 1 family.</text>
</comment>
<dbReference type="PANTHER" id="PTHR24248:SF192">
    <property type="entry name" value="G-PROTEIN COUPLED RECEPTORS FAMILY 1 PROFILE DOMAIN-CONTAINING PROTEIN"/>
    <property type="match status" value="1"/>
</dbReference>
<dbReference type="Pfam" id="PF00001">
    <property type="entry name" value="7tm_1"/>
    <property type="match status" value="1"/>
</dbReference>
<dbReference type="OrthoDB" id="5965749at2759"/>
<gene>
    <name evidence="12" type="ORF">A3Q56_05862</name>
</gene>
<evidence type="ECO:0000256" key="1">
    <source>
        <dbReference type="ARBA" id="ARBA00004651"/>
    </source>
</evidence>
<keyword evidence="3 9" id="KW-0812">Transmembrane</keyword>
<proteinExistence type="inferred from homology"/>
<comment type="subcellular location">
    <subcellularLocation>
        <location evidence="1">Cell membrane</location>
        <topology evidence="1">Multi-pass membrane protein</topology>
    </subcellularLocation>
</comment>
<feature type="transmembrane region" description="Helical" evidence="10">
    <location>
        <begin position="97"/>
        <end position="123"/>
    </location>
</feature>
<dbReference type="InterPro" id="IPR017452">
    <property type="entry name" value="GPCR_Rhodpsn_7TM"/>
</dbReference>
<feature type="transmembrane region" description="Helical" evidence="10">
    <location>
        <begin position="143"/>
        <end position="165"/>
    </location>
</feature>
<dbReference type="PROSITE" id="PS50262">
    <property type="entry name" value="G_PROTEIN_RECEP_F1_2"/>
    <property type="match status" value="1"/>
</dbReference>
<evidence type="ECO:0000256" key="10">
    <source>
        <dbReference type="SAM" id="Phobius"/>
    </source>
</evidence>
<dbReference type="Proteomes" id="UP000078046">
    <property type="component" value="Unassembled WGS sequence"/>
</dbReference>
<dbReference type="PRINTS" id="PR00237">
    <property type="entry name" value="GPCRRHODOPSN"/>
</dbReference>
<feature type="transmembrane region" description="Helical" evidence="10">
    <location>
        <begin position="7"/>
        <end position="28"/>
    </location>
</feature>
<keyword evidence="13" id="KW-1185">Reference proteome</keyword>
<evidence type="ECO:0000256" key="6">
    <source>
        <dbReference type="ARBA" id="ARBA00023136"/>
    </source>
</evidence>
<dbReference type="SUPFAM" id="SSF81321">
    <property type="entry name" value="Family A G protein-coupled receptor-like"/>
    <property type="match status" value="1"/>
</dbReference>
<feature type="domain" description="G-protein coupled receptors family 1 profile" evidence="11">
    <location>
        <begin position="1"/>
        <end position="217"/>
    </location>
</feature>
<evidence type="ECO:0000256" key="9">
    <source>
        <dbReference type="RuleBase" id="RU000688"/>
    </source>
</evidence>
<keyword evidence="8 9" id="KW-0807">Transducer</keyword>
<dbReference type="PROSITE" id="PS00237">
    <property type="entry name" value="G_PROTEIN_RECEP_F1_1"/>
    <property type="match status" value="1"/>
</dbReference>
<keyword evidence="6 10" id="KW-0472">Membrane</keyword>
<dbReference type="Gene3D" id="1.20.1070.10">
    <property type="entry name" value="Rhodopsin 7-helix transmembrane proteins"/>
    <property type="match status" value="1"/>
</dbReference>
<evidence type="ECO:0000256" key="2">
    <source>
        <dbReference type="ARBA" id="ARBA00022475"/>
    </source>
</evidence>
<evidence type="ECO:0000256" key="5">
    <source>
        <dbReference type="ARBA" id="ARBA00023040"/>
    </source>
</evidence>
<evidence type="ECO:0000313" key="12">
    <source>
        <dbReference type="EMBL" id="OAF66377.1"/>
    </source>
</evidence>
<reference evidence="12 13" key="1">
    <citation type="submission" date="2016-04" db="EMBL/GenBank/DDBJ databases">
        <title>The genome of Intoshia linei affirms orthonectids as highly simplified spiralians.</title>
        <authorList>
            <person name="Mikhailov K.V."/>
            <person name="Slusarev G.S."/>
            <person name="Nikitin M.A."/>
            <person name="Logacheva M.D."/>
            <person name="Penin A."/>
            <person name="Aleoshin V."/>
            <person name="Panchin Y.V."/>
        </authorList>
    </citation>
    <scope>NUCLEOTIDE SEQUENCE [LARGE SCALE GENOMIC DNA]</scope>
    <source>
        <strain evidence="12">Intl2013</strain>
        <tissue evidence="12">Whole animal</tissue>
    </source>
</reference>
<keyword evidence="4 10" id="KW-1133">Transmembrane helix</keyword>
<dbReference type="EMBL" id="LWCA01000950">
    <property type="protein sequence ID" value="OAF66377.1"/>
    <property type="molecule type" value="Genomic_DNA"/>
</dbReference>
<dbReference type="InterPro" id="IPR000276">
    <property type="entry name" value="GPCR_Rhodpsn"/>
</dbReference>
<keyword evidence="5 9" id="KW-0297">G-protein coupled receptor</keyword>
<protein>
    <recommendedName>
        <fullName evidence="11">G-protein coupled receptors family 1 profile domain-containing protein</fullName>
    </recommendedName>
</protein>
<dbReference type="GO" id="GO:0004930">
    <property type="term" value="F:G protein-coupled receptor activity"/>
    <property type="evidence" value="ECO:0007669"/>
    <property type="project" value="UniProtKB-KW"/>
</dbReference>
<organism evidence="12 13">
    <name type="scientific">Intoshia linei</name>
    <dbReference type="NCBI Taxonomy" id="1819745"/>
    <lineage>
        <taxon>Eukaryota</taxon>
        <taxon>Metazoa</taxon>
        <taxon>Spiralia</taxon>
        <taxon>Lophotrochozoa</taxon>
        <taxon>Mesozoa</taxon>
        <taxon>Orthonectida</taxon>
        <taxon>Rhopaluridae</taxon>
        <taxon>Intoshia</taxon>
    </lineage>
</organism>
<evidence type="ECO:0000313" key="13">
    <source>
        <dbReference type="Proteomes" id="UP000078046"/>
    </source>
</evidence>